<dbReference type="OrthoDB" id="2015447at2759"/>
<organism evidence="1 2">
    <name type="scientific">Lineolata rhizophorae</name>
    <dbReference type="NCBI Taxonomy" id="578093"/>
    <lineage>
        <taxon>Eukaryota</taxon>
        <taxon>Fungi</taxon>
        <taxon>Dikarya</taxon>
        <taxon>Ascomycota</taxon>
        <taxon>Pezizomycotina</taxon>
        <taxon>Dothideomycetes</taxon>
        <taxon>Dothideomycetes incertae sedis</taxon>
        <taxon>Lineolatales</taxon>
        <taxon>Lineolataceae</taxon>
        <taxon>Lineolata</taxon>
    </lineage>
</organism>
<dbReference type="EMBL" id="MU001687">
    <property type="protein sequence ID" value="KAF2455407.1"/>
    <property type="molecule type" value="Genomic_DNA"/>
</dbReference>
<keyword evidence="2" id="KW-1185">Reference proteome</keyword>
<evidence type="ECO:0000313" key="2">
    <source>
        <dbReference type="Proteomes" id="UP000799766"/>
    </source>
</evidence>
<accession>A0A6A6NV89</accession>
<evidence type="ECO:0000313" key="1">
    <source>
        <dbReference type="EMBL" id="KAF2455407.1"/>
    </source>
</evidence>
<proteinExistence type="predicted"/>
<dbReference type="Proteomes" id="UP000799766">
    <property type="component" value="Unassembled WGS sequence"/>
</dbReference>
<protein>
    <submittedName>
        <fullName evidence="1">Uncharacterized protein</fullName>
    </submittedName>
</protein>
<gene>
    <name evidence="1" type="ORF">BDY21DRAFT_350757</name>
</gene>
<reference evidence="1" key="1">
    <citation type="journal article" date="2020" name="Stud. Mycol.">
        <title>101 Dothideomycetes genomes: a test case for predicting lifestyles and emergence of pathogens.</title>
        <authorList>
            <person name="Haridas S."/>
            <person name="Albert R."/>
            <person name="Binder M."/>
            <person name="Bloem J."/>
            <person name="Labutti K."/>
            <person name="Salamov A."/>
            <person name="Andreopoulos B."/>
            <person name="Baker S."/>
            <person name="Barry K."/>
            <person name="Bills G."/>
            <person name="Bluhm B."/>
            <person name="Cannon C."/>
            <person name="Castanera R."/>
            <person name="Culley D."/>
            <person name="Daum C."/>
            <person name="Ezra D."/>
            <person name="Gonzalez J."/>
            <person name="Henrissat B."/>
            <person name="Kuo A."/>
            <person name="Liang C."/>
            <person name="Lipzen A."/>
            <person name="Lutzoni F."/>
            <person name="Magnuson J."/>
            <person name="Mondo S."/>
            <person name="Nolan M."/>
            <person name="Ohm R."/>
            <person name="Pangilinan J."/>
            <person name="Park H.-J."/>
            <person name="Ramirez L."/>
            <person name="Alfaro M."/>
            <person name="Sun H."/>
            <person name="Tritt A."/>
            <person name="Yoshinaga Y."/>
            <person name="Zwiers L.-H."/>
            <person name="Turgeon B."/>
            <person name="Goodwin S."/>
            <person name="Spatafora J."/>
            <person name="Crous P."/>
            <person name="Grigoriev I."/>
        </authorList>
    </citation>
    <scope>NUCLEOTIDE SEQUENCE</scope>
    <source>
        <strain evidence="1">ATCC 16933</strain>
    </source>
</reference>
<dbReference type="AlphaFoldDB" id="A0A6A6NV89"/>
<name>A0A6A6NV89_9PEZI</name>
<sequence>MERAIRICPQPVPYGSGTEALKVVRHQVGLRASGGFGFQANYGMVNQVVSIVIDVLRLARGANL</sequence>